<dbReference type="InterPro" id="IPR038357">
    <property type="entry name" value="KEN_sf"/>
</dbReference>
<gene>
    <name evidence="23" type="ORF">BN980_GECA12s02573g</name>
</gene>
<evidence type="ECO:0000256" key="4">
    <source>
        <dbReference type="ARBA" id="ARBA00022527"/>
    </source>
</evidence>
<evidence type="ECO:0000259" key="22">
    <source>
        <dbReference type="PROSITE" id="PS51392"/>
    </source>
</evidence>
<dbReference type="Pfam" id="PF06479">
    <property type="entry name" value="Ribonuc_2-5A"/>
    <property type="match status" value="1"/>
</dbReference>
<feature type="chain" id="PRO_5005325780" description="non-specific serine/threonine protein kinase" evidence="20">
    <location>
        <begin position="39"/>
        <end position="1174"/>
    </location>
</feature>
<keyword evidence="13" id="KW-0460">Magnesium</keyword>
<dbReference type="FunFam" id="3.30.200.20:FF:000077">
    <property type="entry name" value="Putative Serine/threonine-protein kinase/endoribonuclease IRE1"/>
    <property type="match status" value="1"/>
</dbReference>
<dbReference type="STRING" id="1173061.A0A0J9XES8"/>
<keyword evidence="8 20" id="KW-0732">Signal</keyword>
<dbReference type="InterPro" id="IPR011009">
    <property type="entry name" value="Kinase-like_dom_sf"/>
</dbReference>
<dbReference type="AlphaFoldDB" id="A0A0J9XES8"/>
<evidence type="ECO:0000259" key="21">
    <source>
        <dbReference type="PROSITE" id="PS50011"/>
    </source>
</evidence>
<feature type="domain" description="Protein kinase" evidence="21">
    <location>
        <begin position="736"/>
        <end position="1039"/>
    </location>
</feature>
<comment type="cofactor">
    <cofactor evidence="1">
        <name>Mg(2+)</name>
        <dbReference type="ChEBI" id="CHEBI:18420"/>
    </cofactor>
</comment>
<evidence type="ECO:0000313" key="23">
    <source>
        <dbReference type="EMBL" id="CDO55801.1"/>
    </source>
</evidence>
<dbReference type="GO" id="GO:1990604">
    <property type="term" value="C:IRE1-TRAF2-ASK1 complex"/>
    <property type="evidence" value="ECO:0007669"/>
    <property type="project" value="TreeGrafter"/>
</dbReference>
<evidence type="ECO:0000256" key="5">
    <source>
        <dbReference type="ARBA" id="ARBA00022679"/>
    </source>
</evidence>
<evidence type="ECO:0000256" key="18">
    <source>
        <dbReference type="ARBA" id="ARBA00048977"/>
    </source>
</evidence>
<evidence type="ECO:0000256" key="12">
    <source>
        <dbReference type="ARBA" id="ARBA00022840"/>
    </source>
</evidence>
<dbReference type="SUPFAM" id="SSF56112">
    <property type="entry name" value="Protein kinase-like (PK-like)"/>
    <property type="match status" value="1"/>
</dbReference>
<evidence type="ECO:0000256" key="15">
    <source>
        <dbReference type="ARBA" id="ARBA00023136"/>
    </source>
</evidence>
<evidence type="ECO:0000256" key="7">
    <source>
        <dbReference type="ARBA" id="ARBA00022723"/>
    </source>
</evidence>
<keyword evidence="12" id="KW-0067">ATP-binding</keyword>
<evidence type="ECO:0000256" key="14">
    <source>
        <dbReference type="ARBA" id="ARBA00022989"/>
    </source>
</evidence>
<organism evidence="23 24">
    <name type="scientific">Geotrichum candidum</name>
    <name type="common">Oospora lactis</name>
    <name type="synonym">Dipodascus geotrichum</name>
    <dbReference type="NCBI Taxonomy" id="1173061"/>
    <lineage>
        <taxon>Eukaryota</taxon>
        <taxon>Fungi</taxon>
        <taxon>Dikarya</taxon>
        <taxon>Ascomycota</taxon>
        <taxon>Saccharomycotina</taxon>
        <taxon>Dipodascomycetes</taxon>
        <taxon>Dipodascales</taxon>
        <taxon>Dipodascaceae</taxon>
        <taxon>Geotrichum</taxon>
    </lineage>
</organism>
<dbReference type="Pfam" id="PF00069">
    <property type="entry name" value="Pkinase"/>
    <property type="match status" value="1"/>
</dbReference>
<comment type="catalytic activity">
    <reaction evidence="17">
        <text>L-threonyl-[protein] + ATP = O-phospho-L-threonyl-[protein] + ADP + H(+)</text>
        <dbReference type="Rhea" id="RHEA:46608"/>
        <dbReference type="Rhea" id="RHEA-COMP:11060"/>
        <dbReference type="Rhea" id="RHEA-COMP:11605"/>
        <dbReference type="ChEBI" id="CHEBI:15378"/>
        <dbReference type="ChEBI" id="CHEBI:30013"/>
        <dbReference type="ChEBI" id="CHEBI:30616"/>
        <dbReference type="ChEBI" id="CHEBI:61977"/>
        <dbReference type="ChEBI" id="CHEBI:456216"/>
        <dbReference type="EC" id="2.7.11.1"/>
    </reaction>
    <physiologicalReaction direction="left-to-right" evidence="17">
        <dbReference type="Rhea" id="RHEA:46609"/>
    </physiologicalReaction>
</comment>
<keyword evidence="10 23" id="KW-0418">Kinase</keyword>
<sequence>MSRFLRSRLRANETITRPLLNFLLMVLLVLSLIPSVLATSALNSYKKTISGHRGNNHENRISRIDASSLIPSQSNAFPLASFLPSPTPNTNREYLSESSFVGSLVGDGTLDDWVVDDFILVSTIDGSLHALDRKTGLELWSIPGEKPLVQVSTTEYLKNISNSRTPDSPPCEDCDLIWIAEPIGDGTLYFFKPENGLQKLAVSFKELVQAPYAFDKEHKMITGSHHTTLYSIESKTGKILKVYGSENLASACPPQINPFYYEEDEDIDDLEEESNKINHSFKIGRTEYKLQIYGKDDLLWNITYTTWGPNKLDSDYAHQHFTSPDKLYVTPLHDSSILTWSSDDGKKPARWVGHLDSVAVNVFDVLKSSSDSEDPLMILPHPSFFQSQKNDPRLLSSAYIQRIGDDQWFAMSGQNSPALVLNAPDAQWPQSDLRSFSSKEDYYNSLVGVHYNLGKPGNFQTSPKVPGEHLIDGSTRGMIEAPNGKHFPVPYYPGDDSPHDISRPPPSNHIPLADDSHSSSLSRILNSALRVLENALAFLIFFVFLLVAIKTGWAPQLAGILELTEKLKLQPSNNDKSNTDNKMVMVTVEDMAQSEVSEKTPAKPESSKESTELTNNDIPDGNQEAFSSKLSKNSIDKDEASNPTSKKVGFEEDTKPLLPDASNPASPGAPKKRKRGTRGGKKNNSKKKDKETIGTTVVEEKVEDVLQSAVSVVNDANIRTFQNTNELNPTQMSLLDVSKEVLGYGSHGTVVLKGVFEKREVAVKRMLLDFYEVASQEVTLLQESDDHPNVIRYYCKQASDRFLYIALELCPGTLEDLIEKPDRFRDLSNSLTPSQVMYQIASGVQHLHYLKIVHRDLKPQNILVAPPKILHKKDPSKKHSQEVLGPARMLISDFGLCKKLEGDQSSFRATTAHAAGTSGWRAPELLIDEGDSLYNHTSTNSENSEPLVIDTLSNRRATRAIDIFSMGCVFYYILTNGQHPFGDKYMREANIVQGTYSLDYLDEYQMADAVEAKDLISRMISRNPRQRPDATNVLLHPLFWSPERRLDFLLKVSDRFEVEPRDPPSALLNLLEADAAKVVGTDWHSKLDKGFVENLGKYRKYHGNKIMDLLRAMRNKSHHFNDLPEKVRVNMEPYPEGYLTYFTKRFPLLLMVIYYVVKDNLASEPMFKSFFVES</sequence>
<evidence type="ECO:0000256" key="9">
    <source>
        <dbReference type="ARBA" id="ARBA00022741"/>
    </source>
</evidence>
<dbReference type="Gene3D" id="2.130.10.10">
    <property type="entry name" value="YVTN repeat-like/Quinoprotein amine dehydrogenase"/>
    <property type="match status" value="1"/>
</dbReference>
<dbReference type="CDD" id="cd10422">
    <property type="entry name" value="RNase_Ire1"/>
    <property type="match status" value="1"/>
</dbReference>
<evidence type="ECO:0000256" key="20">
    <source>
        <dbReference type="SAM" id="SignalP"/>
    </source>
</evidence>
<dbReference type="Gene3D" id="1.10.510.10">
    <property type="entry name" value="Transferase(Phosphotransferase) domain 1"/>
    <property type="match status" value="1"/>
</dbReference>
<dbReference type="Gene3D" id="3.30.200.20">
    <property type="entry name" value="Phosphorylase Kinase, domain 1"/>
    <property type="match status" value="1"/>
</dbReference>
<dbReference type="GO" id="GO:0004521">
    <property type="term" value="F:RNA endonuclease activity"/>
    <property type="evidence" value="ECO:0007669"/>
    <property type="project" value="InterPro"/>
</dbReference>
<evidence type="ECO:0000256" key="1">
    <source>
        <dbReference type="ARBA" id="ARBA00001946"/>
    </source>
</evidence>
<dbReference type="InterPro" id="IPR010513">
    <property type="entry name" value="KEN_dom"/>
</dbReference>
<dbReference type="GO" id="GO:0005524">
    <property type="term" value="F:ATP binding"/>
    <property type="evidence" value="ECO:0007669"/>
    <property type="project" value="UniProtKB-KW"/>
</dbReference>
<dbReference type="GO" id="GO:0004674">
    <property type="term" value="F:protein serine/threonine kinase activity"/>
    <property type="evidence" value="ECO:0007669"/>
    <property type="project" value="UniProtKB-KW"/>
</dbReference>
<evidence type="ECO:0000256" key="10">
    <source>
        <dbReference type="ARBA" id="ARBA00022777"/>
    </source>
</evidence>
<feature type="signal peptide" evidence="20">
    <location>
        <begin position="1"/>
        <end position="38"/>
    </location>
</feature>
<keyword evidence="5" id="KW-0808">Transferase</keyword>
<feature type="region of interest" description="Disordered" evidence="19">
    <location>
        <begin position="592"/>
        <end position="694"/>
    </location>
</feature>
<evidence type="ECO:0000313" key="24">
    <source>
        <dbReference type="Proteomes" id="UP000242525"/>
    </source>
</evidence>
<dbReference type="SMART" id="SM00580">
    <property type="entry name" value="PUG"/>
    <property type="match status" value="1"/>
</dbReference>
<dbReference type="InterPro" id="IPR015943">
    <property type="entry name" value="WD40/YVTN_repeat-like_dom_sf"/>
</dbReference>
<dbReference type="GO" id="GO:0016787">
    <property type="term" value="F:hydrolase activity"/>
    <property type="evidence" value="ECO:0007669"/>
    <property type="project" value="UniProtKB-KW"/>
</dbReference>
<evidence type="ECO:0000256" key="16">
    <source>
        <dbReference type="ARBA" id="ARBA00023180"/>
    </source>
</evidence>
<dbReference type="InterPro" id="IPR008271">
    <property type="entry name" value="Ser/Thr_kinase_AS"/>
</dbReference>
<feature type="compositionally biased region" description="Polar residues" evidence="19">
    <location>
        <begin position="624"/>
        <end position="633"/>
    </location>
</feature>
<feature type="compositionally biased region" description="Basic and acidic residues" evidence="19">
    <location>
        <begin position="596"/>
        <end position="611"/>
    </location>
</feature>
<dbReference type="GO" id="GO:0046872">
    <property type="term" value="F:metal ion binding"/>
    <property type="evidence" value="ECO:0007669"/>
    <property type="project" value="UniProtKB-KW"/>
</dbReference>
<dbReference type="InterPro" id="IPR018391">
    <property type="entry name" value="PQQ_b-propeller_rpt"/>
</dbReference>
<dbReference type="PANTHER" id="PTHR13954">
    <property type="entry name" value="IRE1-RELATED"/>
    <property type="match status" value="1"/>
</dbReference>
<dbReference type="Gene3D" id="1.20.1440.180">
    <property type="entry name" value="KEN domain"/>
    <property type="match status" value="1"/>
</dbReference>
<keyword evidence="24" id="KW-1185">Reference proteome</keyword>
<evidence type="ECO:0000256" key="19">
    <source>
        <dbReference type="SAM" id="MobiDB-lite"/>
    </source>
</evidence>
<dbReference type="GO" id="GO:0070059">
    <property type="term" value="P:intrinsic apoptotic signaling pathway in response to endoplasmic reticulum stress"/>
    <property type="evidence" value="ECO:0007669"/>
    <property type="project" value="TreeGrafter"/>
</dbReference>
<evidence type="ECO:0000256" key="8">
    <source>
        <dbReference type="ARBA" id="ARBA00022729"/>
    </source>
</evidence>
<feature type="compositionally biased region" description="Basic residues" evidence="19">
    <location>
        <begin position="670"/>
        <end position="685"/>
    </location>
</feature>
<dbReference type="PANTHER" id="PTHR13954:SF6">
    <property type="entry name" value="NON-SPECIFIC SERINE_THREONINE PROTEIN KINASE"/>
    <property type="match status" value="1"/>
</dbReference>
<keyword evidence="11" id="KW-0378">Hydrolase</keyword>
<dbReference type="PROSITE" id="PS50011">
    <property type="entry name" value="PROTEIN_KINASE_DOM"/>
    <property type="match status" value="1"/>
</dbReference>
<dbReference type="FunFam" id="1.10.510.10:FF:000572">
    <property type="entry name" value="Serine/threonine-protein kinase/endoribonuclease IRE1"/>
    <property type="match status" value="1"/>
</dbReference>
<keyword evidence="4" id="KW-0723">Serine/threonine-protein kinase</keyword>
<dbReference type="InterPro" id="IPR000719">
    <property type="entry name" value="Prot_kinase_dom"/>
</dbReference>
<feature type="domain" description="KEN" evidence="22">
    <location>
        <begin position="1042"/>
        <end position="1173"/>
    </location>
</feature>
<keyword evidence="14" id="KW-1133">Transmembrane helix</keyword>
<protein>
    <recommendedName>
        <fullName evidence="3">non-specific serine/threonine protein kinase</fullName>
        <ecNumber evidence="3">2.7.11.1</ecNumber>
    </recommendedName>
</protein>
<comment type="subcellular location">
    <subcellularLocation>
        <location evidence="2">Membrane</location>
        <topology evidence="2">Single-pass type I membrane protein</topology>
    </subcellularLocation>
</comment>
<dbReference type="InterPro" id="IPR045133">
    <property type="entry name" value="IRE1/2-like"/>
</dbReference>
<evidence type="ECO:0000256" key="11">
    <source>
        <dbReference type="ARBA" id="ARBA00022801"/>
    </source>
</evidence>
<evidence type="ECO:0000256" key="6">
    <source>
        <dbReference type="ARBA" id="ARBA00022692"/>
    </source>
</evidence>
<keyword evidence="7" id="KW-0479">Metal-binding</keyword>
<dbReference type="GO" id="GO:0006397">
    <property type="term" value="P:mRNA processing"/>
    <property type="evidence" value="ECO:0007669"/>
    <property type="project" value="InterPro"/>
</dbReference>
<name>A0A0J9XES8_GEOCN</name>
<dbReference type="SMART" id="SM00564">
    <property type="entry name" value="PQQ"/>
    <property type="match status" value="2"/>
</dbReference>
<keyword evidence="9" id="KW-0547">Nucleotide-binding</keyword>
<dbReference type="PROSITE" id="PS51392">
    <property type="entry name" value="KEN"/>
    <property type="match status" value="1"/>
</dbReference>
<keyword evidence="6" id="KW-0812">Transmembrane</keyword>
<dbReference type="PROSITE" id="PS00108">
    <property type="entry name" value="PROTEIN_KINASE_ST"/>
    <property type="match status" value="1"/>
</dbReference>
<dbReference type="OrthoDB" id="63989at2759"/>
<evidence type="ECO:0000256" key="17">
    <source>
        <dbReference type="ARBA" id="ARBA00048659"/>
    </source>
</evidence>
<comment type="catalytic activity">
    <reaction evidence="18">
        <text>L-seryl-[protein] + ATP = O-phospho-L-seryl-[protein] + ADP + H(+)</text>
        <dbReference type="Rhea" id="RHEA:17989"/>
        <dbReference type="Rhea" id="RHEA-COMP:9863"/>
        <dbReference type="Rhea" id="RHEA-COMP:11604"/>
        <dbReference type="ChEBI" id="CHEBI:15378"/>
        <dbReference type="ChEBI" id="CHEBI:29999"/>
        <dbReference type="ChEBI" id="CHEBI:30616"/>
        <dbReference type="ChEBI" id="CHEBI:83421"/>
        <dbReference type="ChEBI" id="CHEBI:456216"/>
        <dbReference type="EC" id="2.7.11.1"/>
    </reaction>
    <physiologicalReaction direction="left-to-right" evidence="18">
        <dbReference type="Rhea" id="RHEA:17990"/>
    </physiologicalReaction>
</comment>
<keyword evidence="15" id="KW-0472">Membrane</keyword>
<evidence type="ECO:0000256" key="3">
    <source>
        <dbReference type="ARBA" id="ARBA00012513"/>
    </source>
</evidence>
<dbReference type="Proteomes" id="UP000242525">
    <property type="component" value="Unassembled WGS sequence"/>
</dbReference>
<evidence type="ECO:0000256" key="13">
    <source>
        <dbReference type="ARBA" id="ARBA00022842"/>
    </source>
</evidence>
<reference evidence="23" key="1">
    <citation type="submission" date="2014-03" db="EMBL/GenBank/DDBJ databases">
        <authorList>
            <person name="Casaregola S."/>
        </authorList>
    </citation>
    <scope>NUCLEOTIDE SEQUENCE [LARGE SCALE GENOMIC DNA]</scope>
    <source>
        <strain evidence="23">CLIB 918</strain>
    </source>
</reference>
<dbReference type="FunFam" id="1.20.1440.180:FF:000002">
    <property type="entry name" value="Serine/threonine-protein kinase/endoribonuclease IRE1"/>
    <property type="match status" value="1"/>
</dbReference>
<evidence type="ECO:0000256" key="2">
    <source>
        <dbReference type="ARBA" id="ARBA00004479"/>
    </source>
</evidence>
<dbReference type="EC" id="2.7.11.1" evidence="3"/>
<dbReference type="EMBL" id="CCBN010000012">
    <property type="protein sequence ID" value="CDO55801.1"/>
    <property type="molecule type" value="Genomic_DNA"/>
</dbReference>
<comment type="caution">
    <text evidence="23">The sequence shown here is derived from an EMBL/GenBank/DDBJ whole genome shotgun (WGS) entry which is preliminary data.</text>
</comment>
<dbReference type="CDD" id="cd13982">
    <property type="entry name" value="STKc_IRE1"/>
    <property type="match status" value="1"/>
</dbReference>
<dbReference type="GO" id="GO:0051082">
    <property type="term" value="F:unfolded protein binding"/>
    <property type="evidence" value="ECO:0007669"/>
    <property type="project" value="TreeGrafter"/>
</dbReference>
<dbReference type="SUPFAM" id="SSF50998">
    <property type="entry name" value="Quinoprotein alcohol dehydrogenase-like"/>
    <property type="match status" value="1"/>
</dbReference>
<dbReference type="SMART" id="SM00220">
    <property type="entry name" value="S_TKc"/>
    <property type="match status" value="1"/>
</dbReference>
<dbReference type="InterPro" id="IPR011047">
    <property type="entry name" value="Quinoprotein_ADH-like_sf"/>
</dbReference>
<dbReference type="GO" id="GO:0036498">
    <property type="term" value="P:IRE1-mediated unfolded protein response"/>
    <property type="evidence" value="ECO:0007669"/>
    <property type="project" value="TreeGrafter"/>
</dbReference>
<keyword evidence="16" id="KW-0325">Glycoprotein</keyword>
<accession>A0A0J9XES8</accession>
<proteinExistence type="predicted"/>